<evidence type="ECO:0000313" key="2">
    <source>
        <dbReference type="EMBL" id="CAK8677603.1"/>
    </source>
</evidence>
<evidence type="ECO:0000256" key="1">
    <source>
        <dbReference type="SAM" id="SignalP"/>
    </source>
</evidence>
<organism evidence="2 3">
    <name type="scientific">Clavelina lepadiformis</name>
    <name type="common">Light-bulb sea squirt</name>
    <name type="synonym">Ascidia lepadiformis</name>
    <dbReference type="NCBI Taxonomy" id="159417"/>
    <lineage>
        <taxon>Eukaryota</taxon>
        <taxon>Metazoa</taxon>
        <taxon>Chordata</taxon>
        <taxon>Tunicata</taxon>
        <taxon>Ascidiacea</taxon>
        <taxon>Aplousobranchia</taxon>
        <taxon>Clavelinidae</taxon>
        <taxon>Clavelina</taxon>
    </lineage>
</organism>
<feature type="chain" id="PRO_5045823784" evidence="1">
    <location>
        <begin position="25"/>
        <end position="713"/>
    </location>
</feature>
<keyword evidence="3" id="KW-1185">Reference proteome</keyword>
<name>A0ABP0FD21_CLALP</name>
<gene>
    <name evidence="2" type="ORF">CVLEPA_LOCUS6964</name>
</gene>
<protein>
    <submittedName>
        <fullName evidence="2">Uncharacterized protein</fullName>
    </submittedName>
</protein>
<dbReference type="Proteomes" id="UP001642483">
    <property type="component" value="Unassembled WGS sequence"/>
</dbReference>
<dbReference type="EMBL" id="CAWYQH010000046">
    <property type="protein sequence ID" value="CAK8677603.1"/>
    <property type="molecule type" value="Genomic_DNA"/>
</dbReference>
<proteinExistence type="predicted"/>
<reference evidence="2 3" key="1">
    <citation type="submission" date="2024-02" db="EMBL/GenBank/DDBJ databases">
        <authorList>
            <person name="Daric V."/>
            <person name="Darras S."/>
        </authorList>
    </citation>
    <scope>NUCLEOTIDE SEQUENCE [LARGE SCALE GENOMIC DNA]</scope>
</reference>
<keyword evidence="1" id="KW-0732">Signal</keyword>
<accession>A0ABP0FD21</accession>
<feature type="signal peptide" evidence="1">
    <location>
        <begin position="1"/>
        <end position="24"/>
    </location>
</feature>
<sequence>MLKIFLVLMLVVWDEMTTVAVVNASGMNCFVGTKISSGKNLSMQISDDIASKSCGGSEFVCGSYLYFNKTDDDTVFVQSGSCISRNEKKYHGCGFLQQNTEKSLMYKCEYYECDYKTNCNSWILDDRYSHYYFPSYCHLGDRVFSENRTIKISDNFADWSTCQTGDFCGTFQYLNHTNDETFFVQHSRCVPWYELSSEQNCASLRNEKESLPGDVGYCRFRSCFGLSRACETGDLYGDPDPCPSVEPGDFPLLPGCSMKTAWNSVTNCINETFGNSLNKSDICRRTDIDSSDLRSLDRCVYSAFHDCLQPACPSVLEAHPRLTEIVQVLENIFDSFLDRRILTAHILQETKLDFEPYTRDICKFVLTDPDQILALFDDVCDDTTLRDLIKWGQEVVEETQKATNYADICAAFKIFDARLLDAANYRCDLDRISDVLQPIASGFGEIIENGIKLFIETQPSHKALECEEVENPLNCHQGYNAFSADKSRFYEGNLTVRACKPKQLCGLTGFINNSDPSKPVFLEIGECVPLDEMTYYNCDRSRELFNLSDESFVNCAFITCNSTRCTASKLTPNTSLTHNASTPLTPPDCYQFYNSTSACGQRKAWVCEYVQWKYQLITDWLPTFLAYSENNSIYTGDLPGCPADYPDMCTNYDQRRCAERLGCRACFCADNLYKDLGNLIHGWRHDYYSWQQIMTRYKHILAQTEGENTDDQC</sequence>
<comment type="caution">
    <text evidence="2">The sequence shown here is derived from an EMBL/GenBank/DDBJ whole genome shotgun (WGS) entry which is preliminary data.</text>
</comment>
<evidence type="ECO:0000313" key="3">
    <source>
        <dbReference type="Proteomes" id="UP001642483"/>
    </source>
</evidence>